<keyword evidence="2 7" id="KW-0378">Hydrolase</keyword>
<comment type="similarity">
    <text evidence="1">Belongs to the glycosyl hydrolase 13 family.</text>
</comment>
<dbReference type="SMART" id="SM00642">
    <property type="entry name" value="Aamy"/>
    <property type="match status" value="1"/>
</dbReference>
<dbReference type="EC" id="3.2.1.20" evidence="7"/>
<feature type="chain" id="PRO_5015544960" evidence="5">
    <location>
        <begin position="24"/>
        <end position="566"/>
    </location>
</feature>
<reference evidence="8" key="1">
    <citation type="submission" date="2018-02" db="EMBL/GenBank/DDBJ databases">
        <authorList>
            <person name="Hausmann B."/>
        </authorList>
    </citation>
    <scope>NUCLEOTIDE SEQUENCE [LARGE SCALE GENOMIC DNA]</scope>
    <source>
        <strain evidence="8">Peat soil MAG SbA1</strain>
    </source>
</reference>
<feature type="domain" description="Glycosyl hydrolase family 13 catalytic" evidence="6">
    <location>
        <begin position="45"/>
        <end position="426"/>
    </location>
</feature>
<dbReference type="CDD" id="cd11333">
    <property type="entry name" value="AmyAc_SI_OligoGlu_DGase"/>
    <property type="match status" value="1"/>
</dbReference>
<dbReference type="InterPro" id="IPR006047">
    <property type="entry name" value="GH13_cat_dom"/>
</dbReference>
<dbReference type="InterPro" id="IPR017853">
    <property type="entry name" value="GH"/>
</dbReference>
<dbReference type="PANTHER" id="PTHR10357">
    <property type="entry name" value="ALPHA-AMYLASE FAMILY MEMBER"/>
    <property type="match status" value="1"/>
</dbReference>
<evidence type="ECO:0000256" key="4">
    <source>
        <dbReference type="SAM" id="MobiDB-lite"/>
    </source>
</evidence>
<dbReference type="InterPro" id="IPR045857">
    <property type="entry name" value="O16G_dom_2"/>
</dbReference>
<dbReference type="FunFam" id="3.20.20.80:FF:000064">
    <property type="entry name" value="Oligo-1,6-glucosidase"/>
    <property type="match status" value="1"/>
</dbReference>
<proteinExistence type="inferred from homology"/>
<dbReference type="OrthoDB" id="9805159at2"/>
<evidence type="ECO:0000256" key="1">
    <source>
        <dbReference type="ARBA" id="ARBA00008061"/>
    </source>
</evidence>
<name>A0A2U3K6C4_9BACT</name>
<dbReference type="GO" id="GO:0004558">
    <property type="term" value="F:alpha-1,4-glucosidase activity"/>
    <property type="evidence" value="ECO:0007669"/>
    <property type="project" value="UniProtKB-EC"/>
</dbReference>
<dbReference type="InterPro" id="IPR032091">
    <property type="entry name" value="Malt_amylase-like_C"/>
</dbReference>
<dbReference type="InterPro" id="IPR013780">
    <property type="entry name" value="Glyco_hydro_b"/>
</dbReference>
<dbReference type="Pfam" id="PF00128">
    <property type="entry name" value="Alpha-amylase"/>
    <property type="match status" value="1"/>
</dbReference>
<feature type="signal peptide" evidence="5">
    <location>
        <begin position="1"/>
        <end position="23"/>
    </location>
</feature>
<dbReference type="Gene3D" id="3.90.400.10">
    <property type="entry name" value="Oligo-1,6-glucosidase, Domain 2"/>
    <property type="match status" value="1"/>
</dbReference>
<keyword evidence="5" id="KW-0732">Signal</keyword>
<protein>
    <submittedName>
        <fullName evidence="7">Putative alpha-glucosidase</fullName>
        <ecNumber evidence="7">3.2.1.20</ecNumber>
    </submittedName>
</protein>
<feature type="region of interest" description="Disordered" evidence="4">
    <location>
        <begin position="400"/>
        <end position="425"/>
    </location>
</feature>
<dbReference type="GO" id="GO:0004556">
    <property type="term" value="F:alpha-amylase activity"/>
    <property type="evidence" value="ECO:0007669"/>
    <property type="project" value="TreeGrafter"/>
</dbReference>
<organism evidence="7 8">
    <name type="scientific">Candidatus Sulfotelmatobacter kueseliae</name>
    <dbReference type="NCBI Taxonomy" id="2042962"/>
    <lineage>
        <taxon>Bacteria</taxon>
        <taxon>Pseudomonadati</taxon>
        <taxon>Acidobacteriota</taxon>
        <taxon>Terriglobia</taxon>
        <taxon>Terriglobales</taxon>
        <taxon>Candidatus Korobacteraceae</taxon>
        <taxon>Candidatus Sulfotelmatobacter</taxon>
    </lineage>
</organism>
<dbReference type="AlphaFoldDB" id="A0A2U3K6C4"/>
<gene>
    <name evidence="7" type="primary">aglA</name>
    <name evidence="7" type="ORF">SBA1_140059</name>
</gene>
<dbReference type="SUPFAM" id="SSF51011">
    <property type="entry name" value="Glycosyl hydrolase domain"/>
    <property type="match status" value="1"/>
</dbReference>
<dbReference type="Gene3D" id="2.60.40.1180">
    <property type="entry name" value="Golgi alpha-mannosidase II"/>
    <property type="match status" value="1"/>
</dbReference>
<dbReference type="Proteomes" id="UP000238701">
    <property type="component" value="Unassembled WGS sequence"/>
</dbReference>
<dbReference type="EMBL" id="OMOD01000046">
    <property type="protein sequence ID" value="SPF35168.1"/>
    <property type="molecule type" value="Genomic_DNA"/>
</dbReference>
<sequence length="566" mass="63691">MHRKSLWMLVCGLLCLPLVAASAQNSGKAADAAGHQWWQNAVFYEVYPRSFADSNNDGVGDLNGITSKLDYLKKLGVDAIWISPCFPSPQKDFGYDVSDYENVDPMYGTLADFDRLAKEAKKRGIHIILDFVVNHTSDQHKWFLDSKSSRTAEHRDWYIWRDGKGPDQPPNNWVSDFGGPAWTFDPTTNQYYYHFFEAAQPDLNWRNPAVKDAMFDVERWWLKRGVSGFRLDAVDTLFEDPDLNDNPIERPGKNALGDPIEENKYNDNLPEVHDVLRGLRKIADEYDGVLIGETWTDDIVALNRYYGDGNNELQLPMDFLFATVNKLSPAEFRKQIAAVDAASGWPTFVISNHDIVRSYDRYGDGAHNDQIAKVMAGLYLTLRGTPIMYYGEEIGMTTTPPTRKEDVKDPLGITGWPEEKGRDGERTPMQWNENENAGFSKATPWLPVPPSYKTHNVADESKDPDSVLSFYKKVLKLRHTNPALLDGSYVPLNENDQNVLAYLRVYKDQAVLVALNMSGTEQTASFDLSKKGFSGVKSLVATEKAEAKGETVTLGPFGVFIGQLAK</sequence>
<evidence type="ECO:0000313" key="7">
    <source>
        <dbReference type="EMBL" id="SPF35168.1"/>
    </source>
</evidence>
<evidence type="ECO:0000313" key="8">
    <source>
        <dbReference type="Proteomes" id="UP000238701"/>
    </source>
</evidence>
<keyword evidence="3 7" id="KW-0326">Glycosidase</keyword>
<dbReference type="PANTHER" id="PTHR10357:SF179">
    <property type="entry name" value="NEUTRAL AND BASIC AMINO ACID TRANSPORT PROTEIN RBAT"/>
    <property type="match status" value="1"/>
</dbReference>
<dbReference type="FunFam" id="3.90.400.10:FF:000002">
    <property type="entry name" value="Sucrose isomerase"/>
    <property type="match status" value="1"/>
</dbReference>
<dbReference type="GO" id="GO:0009313">
    <property type="term" value="P:oligosaccharide catabolic process"/>
    <property type="evidence" value="ECO:0007669"/>
    <property type="project" value="TreeGrafter"/>
</dbReference>
<evidence type="ECO:0000256" key="3">
    <source>
        <dbReference type="ARBA" id="ARBA00023295"/>
    </source>
</evidence>
<dbReference type="SUPFAM" id="SSF51445">
    <property type="entry name" value="(Trans)glycosidases"/>
    <property type="match status" value="1"/>
</dbReference>
<evidence type="ECO:0000256" key="2">
    <source>
        <dbReference type="ARBA" id="ARBA00022801"/>
    </source>
</evidence>
<accession>A0A2U3K6C4</accession>
<dbReference type="Gene3D" id="3.20.20.80">
    <property type="entry name" value="Glycosidases"/>
    <property type="match status" value="1"/>
</dbReference>
<evidence type="ECO:0000256" key="5">
    <source>
        <dbReference type="SAM" id="SignalP"/>
    </source>
</evidence>
<evidence type="ECO:0000259" key="6">
    <source>
        <dbReference type="SMART" id="SM00642"/>
    </source>
</evidence>
<dbReference type="Pfam" id="PF16657">
    <property type="entry name" value="Malt_amylase_C"/>
    <property type="match status" value="1"/>
</dbReference>